<comment type="caution">
    <text evidence="9">The sequence shown here is derived from an EMBL/GenBank/DDBJ whole genome shotgun (WGS) entry which is preliminary data.</text>
</comment>
<dbReference type="GO" id="GO:0005737">
    <property type="term" value="C:cytoplasm"/>
    <property type="evidence" value="ECO:0007669"/>
    <property type="project" value="TreeGrafter"/>
</dbReference>
<dbReference type="Gene3D" id="3.40.30.10">
    <property type="entry name" value="Glutaredoxin"/>
    <property type="match status" value="1"/>
</dbReference>
<dbReference type="InterPro" id="IPR036249">
    <property type="entry name" value="Thioredoxin-like_sf"/>
</dbReference>
<keyword evidence="5" id="KW-0676">Redox-active center</keyword>
<keyword evidence="7" id="KW-0732">Signal</keyword>
<comment type="similarity">
    <text evidence="1">Belongs to the thioredoxin family.</text>
</comment>
<evidence type="ECO:0000256" key="2">
    <source>
        <dbReference type="ARBA" id="ARBA00022448"/>
    </source>
</evidence>
<feature type="domain" description="Thioredoxin" evidence="8">
    <location>
        <begin position="23"/>
        <end position="155"/>
    </location>
</feature>
<evidence type="ECO:0000256" key="6">
    <source>
        <dbReference type="NCBIfam" id="TIGR01068"/>
    </source>
</evidence>
<sequence>MKKILLVAVVGLLFASSCSGEKKPKTKNANAPKAVAAEGIKHITKAEYLTLVWNYEKNPSTFVFEGKLPVIVDFYATWCGPCKRVAPILEKLSKKYAGKINIYKVDVDAERDLAASHGIQSIPTMYFYPKTGQPQVVQGALGEEQLEQAIQQVLLSK</sequence>
<keyword evidence="4" id="KW-1015">Disulfide bond</keyword>
<dbReference type="PANTHER" id="PTHR45663:SF11">
    <property type="entry name" value="GEO12009P1"/>
    <property type="match status" value="1"/>
</dbReference>
<evidence type="ECO:0000256" key="5">
    <source>
        <dbReference type="ARBA" id="ARBA00023284"/>
    </source>
</evidence>
<evidence type="ECO:0000313" key="9">
    <source>
        <dbReference type="EMBL" id="TCN73056.1"/>
    </source>
</evidence>
<dbReference type="InterPro" id="IPR017937">
    <property type="entry name" value="Thioredoxin_CS"/>
</dbReference>
<dbReference type="GO" id="GO:0015035">
    <property type="term" value="F:protein-disulfide reductase activity"/>
    <property type="evidence" value="ECO:0007669"/>
    <property type="project" value="UniProtKB-UniRule"/>
</dbReference>
<dbReference type="Proteomes" id="UP000294830">
    <property type="component" value="Unassembled WGS sequence"/>
</dbReference>
<dbReference type="PANTHER" id="PTHR45663">
    <property type="entry name" value="GEO12009P1"/>
    <property type="match status" value="1"/>
</dbReference>
<dbReference type="Pfam" id="PF00085">
    <property type="entry name" value="Thioredoxin"/>
    <property type="match status" value="1"/>
</dbReference>
<dbReference type="CDD" id="cd02947">
    <property type="entry name" value="TRX_family"/>
    <property type="match status" value="1"/>
</dbReference>
<dbReference type="PROSITE" id="PS51352">
    <property type="entry name" value="THIOREDOXIN_2"/>
    <property type="match status" value="1"/>
</dbReference>
<keyword evidence="3" id="KW-0249">Electron transport</keyword>
<accession>A0A4R2EWI6</accession>
<reference evidence="9 10" key="1">
    <citation type="submission" date="2019-03" db="EMBL/GenBank/DDBJ databases">
        <title>Genomic Encyclopedia of Archaeal and Bacterial Type Strains, Phase II (KMG-II): from individual species to whole genera.</title>
        <authorList>
            <person name="Goeker M."/>
        </authorList>
    </citation>
    <scope>NUCLEOTIDE SEQUENCE [LARGE SCALE GENOMIC DNA]</scope>
    <source>
        <strain evidence="9 10">RL-C</strain>
    </source>
</reference>
<evidence type="ECO:0000256" key="4">
    <source>
        <dbReference type="ARBA" id="ARBA00023157"/>
    </source>
</evidence>
<dbReference type="EMBL" id="SLWB01000001">
    <property type="protein sequence ID" value="TCN73056.1"/>
    <property type="molecule type" value="Genomic_DNA"/>
</dbReference>
<dbReference type="PROSITE" id="PS51257">
    <property type="entry name" value="PROKAR_LIPOPROTEIN"/>
    <property type="match status" value="1"/>
</dbReference>
<dbReference type="PROSITE" id="PS00194">
    <property type="entry name" value="THIOREDOXIN_1"/>
    <property type="match status" value="1"/>
</dbReference>
<dbReference type="PRINTS" id="PR00421">
    <property type="entry name" value="THIOREDOXIN"/>
</dbReference>
<evidence type="ECO:0000256" key="1">
    <source>
        <dbReference type="ARBA" id="ARBA00008987"/>
    </source>
</evidence>
<dbReference type="SUPFAM" id="SSF52833">
    <property type="entry name" value="Thioredoxin-like"/>
    <property type="match status" value="1"/>
</dbReference>
<feature type="chain" id="PRO_5020408036" description="Thioredoxin" evidence="7">
    <location>
        <begin position="21"/>
        <end position="157"/>
    </location>
</feature>
<feature type="signal peptide" evidence="7">
    <location>
        <begin position="1"/>
        <end position="20"/>
    </location>
</feature>
<dbReference type="InterPro" id="IPR013766">
    <property type="entry name" value="Thioredoxin_domain"/>
</dbReference>
<dbReference type="AlphaFoldDB" id="A0A4R2EWI6"/>
<keyword evidence="10" id="KW-1185">Reference proteome</keyword>
<dbReference type="InterPro" id="IPR005746">
    <property type="entry name" value="Thioredoxin"/>
</dbReference>
<evidence type="ECO:0000256" key="7">
    <source>
        <dbReference type="SAM" id="SignalP"/>
    </source>
</evidence>
<evidence type="ECO:0000259" key="8">
    <source>
        <dbReference type="PROSITE" id="PS51352"/>
    </source>
</evidence>
<name>A0A4R2EWI6_9BACT</name>
<evidence type="ECO:0000256" key="3">
    <source>
        <dbReference type="ARBA" id="ARBA00022982"/>
    </source>
</evidence>
<proteinExistence type="inferred from homology"/>
<keyword evidence="2" id="KW-0813">Transport</keyword>
<dbReference type="OrthoDB" id="9790390at2"/>
<dbReference type="RefSeq" id="WP_131837840.1">
    <property type="nucleotide sequence ID" value="NZ_SLWB01000001.1"/>
</dbReference>
<organism evidence="9 10">
    <name type="scientific">Acetobacteroides hydrogenigenes</name>
    <dbReference type="NCBI Taxonomy" id="979970"/>
    <lineage>
        <taxon>Bacteria</taxon>
        <taxon>Pseudomonadati</taxon>
        <taxon>Bacteroidota</taxon>
        <taxon>Bacteroidia</taxon>
        <taxon>Bacteroidales</taxon>
        <taxon>Rikenellaceae</taxon>
        <taxon>Acetobacteroides</taxon>
    </lineage>
</organism>
<protein>
    <recommendedName>
        <fullName evidence="6">Thioredoxin</fullName>
    </recommendedName>
</protein>
<evidence type="ECO:0000313" key="10">
    <source>
        <dbReference type="Proteomes" id="UP000294830"/>
    </source>
</evidence>
<dbReference type="NCBIfam" id="TIGR01068">
    <property type="entry name" value="thioredoxin"/>
    <property type="match status" value="1"/>
</dbReference>
<gene>
    <name evidence="9" type="ORF">CLV25_101274</name>
</gene>